<gene>
    <name evidence="2" type="ORF">BEWA_028260</name>
</gene>
<name>L0AWL2_THEEQ</name>
<evidence type="ECO:0000256" key="1">
    <source>
        <dbReference type="SAM" id="SignalP"/>
    </source>
</evidence>
<reference evidence="2 3" key="1">
    <citation type="journal article" date="2012" name="BMC Genomics">
        <title>Comparative genomic analysis and phylogenetic position of Theileria equi.</title>
        <authorList>
            <person name="Kappmeyer L.S."/>
            <person name="Thiagarajan M."/>
            <person name="Herndon D.R."/>
            <person name="Ramsay J.D."/>
            <person name="Caler E."/>
            <person name="Djikeng A."/>
            <person name="Gillespie J.J."/>
            <person name="Lau A.O."/>
            <person name="Roalson E.H."/>
            <person name="Silva J.C."/>
            <person name="Silva M.G."/>
            <person name="Suarez C.E."/>
            <person name="Ueti M.W."/>
            <person name="Nene V.M."/>
            <person name="Mealey R.H."/>
            <person name="Knowles D.P."/>
            <person name="Brayton K.A."/>
        </authorList>
    </citation>
    <scope>NUCLEOTIDE SEQUENCE [LARGE SCALE GENOMIC DNA]</scope>
    <source>
        <strain evidence="2 3">WA</strain>
    </source>
</reference>
<dbReference type="GeneID" id="15805994"/>
<dbReference type="EMBL" id="CP001669">
    <property type="protein sequence ID" value="AFZ79977.1"/>
    <property type="molecule type" value="Genomic_DNA"/>
</dbReference>
<protein>
    <submittedName>
        <fullName evidence="2">Signal peptide-containing protein</fullName>
    </submittedName>
</protein>
<proteinExistence type="predicted"/>
<dbReference type="STRING" id="1537102.L0AWL2"/>
<feature type="chain" id="PRO_5003939829" evidence="1">
    <location>
        <begin position="21"/>
        <end position="456"/>
    </location>
</feature>
<feature type="signal peptide" evidence="1">
    <location>
        <begin position="1"/>
        <end position="20"/>
    </location>
</feature>
<dbReference type="VEuPathDB" id="PiroplasmaDB:BEWA_028260"/>
<accession>L0AWL2</accession>
<dbReference type="AlphaFoldDB" id="L0AWL2"/>
<dbReference type="RefSeq" id="XP_004829643.1">
    <property type="nucleotide sequence ID" value="XM_004829586.1"/>
</dbReference>
<evidence type="ECO:0000313" key="2">
    <source>
        <dbReference type="EMBL" id="AFZ79977.1"/>
    </source>
</evidence>
<sequence length="456" mass="52614">MKTFALFYLVFLSRLCSCTGSDEFTLDNFVYRIIDARIFRVTKGSHGYVPVFVCMPKKGVAAKVVTFAGEVVWKSQDAVCLAALVYFDGMVPVLTILDIEGRDKRETLFLYRDHFRWVRDRLAFRRKLDRLSRKARAIHLRNKIALEIERKVAAYRMARLREEAERRGEVVYEECECQRRKRLDMAAGHSDGIHSTGMGTPRSMRSLYFPLPKAASVNIAEPSRFFCRFFDYYYDDVQTRLVIPDYGVSIKRLTTSKGVIWSGEGNERLIYAAIHLRNKAPALAQISLEYYDDSLLRRTTFAASRTPNGWEHTGDFNAEFARLRVNVDSFFPSVVDLSIGSTSQCEVFETILDGIPTMFHYPKHGFHAKMVRYGPIYLWGWEPSRTARGPRDQRVIMARTYLRNGMCFLVKLAIRDSNEVGRSINYVLEYGRFVALDDREAEVARQALKAFVRVAY</sequence>
<keyword evidence="1" id="KW-0732">Signal</keyword>
<dbReference type="Proteomes" id="UP000031512">
    <property type="component" value="Chromosome 1"/>
</dbReference>
<dbReference type="KEGG" id="beq:BEWA_028260"/>
<evidence type="ECO:0000313" key="3">
    <source>
        <dbReference type="Proteomes" id="UP000031512"/>
    </source>
</evidence>
<keyword evidence="3" id="KW-1185">Reference proteome</keyword>
<organism evidence="2 3">
    <name type="scientific">Theileria equi strain WA</name>
    <dbReference type="NCBI Taxonomy" id="1537102"/>
    <lineage>
        <taxon>Eukaryota</taxon>
        <taxon>Sar</taxon>
        <taxon>Alveolata</taxon>
        <taxon>Apicomplexa</taxon>
        <taxon>Aconoidasida</taxon>
        <taxon>Piroplasmida</taxon>
        <taxon>Theileriidae</taxon>
        <taxon>Theileria</taxon>
    </lineage>
</organism>